<evidence type="ECO:0000259" key="9">
    <source>
        <dbReference type="PROSITE" id="PS50850"/>
    </source>
</evidence>
<dbReference type="AlphaFoldDB" id="A0AAE3SXC3"/>
<dbReference type="InterPro" id="IPR005829">
    <property type="entry name" value="Sugar_transporter_CS"/>
</dbReference>
<evidence type="ECO:0000256" key="6">
    <source>
        <dbReference type="ARBA" id="ARBA00023136"/>
    </source>
</evidence>
<dbReference type="PANTHER" id="PTHR43045:SF2">
    <property type="entry name" value="INNER MEMBRANE METABOLITE TRANSPORT PROTEIN YHJE"/>
    <property type="match status" value="1"/>
</dbReference>
<comment type="subcellular location">
    <subcellularLocation>
        <location evidence="1">Cell membrane</location>
        <topology evidence="1">Multi-pass membrane protein</topology>
    </subcellularLocation>
</comment>
<feature type="transmembrane region" description="Helical" evidence="8">
    <location>
        <begin position="107"/>
        <end position="124"/>
    </location>
</feature>
<proteinExistence type="predicted"/>
<evidence type="ECO:0000256" key="5">
    <source>
        <dbReference type="ARBA" id="ARBA00022989"/>
    </source>
</evidence>
<keyword evidence="3" id="KW-1003">Cell membrane</keyword>
<dbReference type="GO" id="GO:0022857">
    <property type="term" value="F:transmembrane transporter activity"/>
    <property type="evidence" value="ECO:0007669"/>
    <property type="project" value="InterPro"/>
</dbReference>
<dbReference type="InterPro" id="IPR036259">
    <property type="entry name" value="MFS_trans_sf"/>
</dbReference>
<evidence type="ECO:0000256" key="1">
    <source>
        <dbReference type="ARBA" id="ARBA00004651"/>
    </source>
</evidence>
<dbReference type="SUPFAM" id="SSF103473">
    <property type="entry name" value="MFS general substrate transporter"/>
    <property type="match status" value="1"/>
</dbReference>
<dbReference type="EMBL" id="JAQIPB010000001">
    <property type="protein sequence ID" value="MDA7414784.1"/>
    <property type="molecule type" value="Genomic_DNA"/>
</dbReference>
<reference evidence="10" key="1">
    <citation type="submission" date="2023-01" db="EMBL/GenBank/DDBJ databases">
        <title>Xenophilus mangrovi sp. nov., isolated from soil of Mangrove nature reserve.</title>
        <authorList>
            <person name="Xu S."/>
            <person name="Liu Z."/>
            <person name="Xu Y."/>
        </authorList>
    </citation>
    <scope>NUCLEOTIDE SEQUENCE</scope>
    <source>
        <strain evidence="10">YW8</strain>
    </source>
</reference>
<dbReference type="PROSITE" id="PS50850">
    <property type="entry name" value="MFS"/>
    <property type="match status" value="1"/>
</dbReference>
<feature type="transmembrane region" description="Helical" evidence="8">
    <location>
        <begin position="48"/>
        <end position="66"/>
    </location>
</feature>
<evidence type="ECO:0000313" key="11">
    <source>
        <dbReference type="Proteomes" id="UP001212602"/>
    </source>
</evidence>
<organism evidence="10 11">
    <name type="scientific">Xenophilus arseniciresistens</name>
    <dbReference type="NCBI Taxonomy" id="1283306"/>
    <lineage>
        <taxon>Bacteria</taxon>
        <taxon>Pseudomonadati</taxon>
        <taxon>Pseudomonadota</taxon>
        <taxon>Betaproteobacteria</taxon>
        <taxon>Burkholderiales</taxon>
        <taxon>Comamonadaceae</taxon>
        <taxon>Xenophilus</taxon>
    </lineage>
</organism>
<evidence type="ECO:0000256" key="2">
    <source>
        <dbReference type="ARBA" id="ARBA00022448"/>
    </source>
</evidence>
<feature type="transmembrane region" description="Helical" evidence="8">
    <location>
        <begin position="72"/>
        <end position="95"/>
    </location>
</feature>
<dbReference type="Proteomes" id="UP001212602">
    <property type="component" value="Unassembled WGS sequence"/>
</dbReference>
<feature type="transmembrane region" description="Helical" evidence="8">
    <location>
        <begin position="260"/>
        <end position="285"/>
    </location>
</feature>
<feature type="transmembrane region" description="Helical" evidence="8">
    <location>
        <begin position="297"/>
        <end position="318"/>
    </location>
</feature>
<evidence type="ECO:0000256" key="4">
    <source>
        <dbReference type="ARBA" id="ARBA00022692"/>
    </source>
</evidence>
<keyword evidence="4 8" id="KW-0812">Transmembrane</keyword>
<feature type="region of interest" description="Disordered" evidence="7">
    <location>
        <begin position="1"/>
        <end position="26"/>
    </location>
</feature>
<dbReference type="PROSITE" id="PS00216">
    <property type="entry name" value="SUGAR_TRANSPORT_1"/>
    <property type="match status" value="1"/>
</dbReference>
<name>A0AAE3SXC3_9BURK</name>
<dbReference type="InterPro" id="IPR020846">
    <property type="entry name" value="MFS_dom"/>
</dbReference>
<evidence type="ECO:0000256" key="8">
    <source>
        <dbReference type="SAM" id="Phobius"/>
    </source>
</evidence>
<feature type="transmembrane region" description="Helical" evidence="8">
    <location>
        <begin position="130"/>
        <end position="150"/>
    </location>
</feature>
<feature type="transmembrane region" description="Helical" evidence="8">
    <location>
        <begin position="325"/>
        <end position="344"/>
    </location>
</feature>
<evidence type="ECO:0000256" key="7">
    <source>
        <dbReference type="SAM" id="MobiDB-lite"/>
    </source>
</evidence>
<feature type="transmembrane region" description="Helical" evidence="8">
    <location>
        <begin position="207"/>
        <end position="225"/>
    </location>
</feature>
<feature type="domain" description="Major facilitator superfamily (MFS) profile" evidence="9">
    <location>
        <begin position="33"/>
        <end position="443"/>
    </location>
</feature>
<dbReference type="GO" id="GO:0005886">
    <property type="term" value="C:plasma membrane"/>
    <property type="evidence" value="ECO:0007669"/>
    <property type="project" value="UniProtKB-SubCell"/>
</dbReference>
<evidence type="ECO:0000313" key="10">
    <source>
        <dbReference type="EMBL" id="MDA7414784.1"/>
    </source>
</evidence>
<evidence type="ECO:0000256" key="3">
    <source>
        <dbReference type="ARBA" id="ARBA00022475"/>
    </source>
</evidence>
<keyword evidence="5 8" id="KW-1133">Transmembrane helix</keyword>
<protein>
    <submittedName>
        <fullName evidence="10">MFS transporter</fullName>
    </submittedName>
</protein>
<feature type="transmembrane region" description="Helical" evidence="8">
    <location>
        <begin position="350"/>
        <end position="368"/>
    </location>
</feature>
<sequence length="444" mass="47239">MTGISYATAHGASLDSHGGQAPEREHQVAPGDIAVGVVIGRTSEYFDFFVFGIAAVLVFPAVFFPLEQRLTGTLLSFALFALAFVARPFGTVLSMAVQRRWGRATKLTLALFLLGSCTAGMAFLPGYDSIGMNAVYLLALLRIGQGMATGGSWDGLPSLLAMNAPEGKRGWYAMVGQLGAPVGFILASALFAYLYGSLSAEDFLDWGWRYPFFVAFAINVVALFARLRLVASQEYEDLLEQRELEPVSARELISHQGHNVFLGAFAALASYALFHLVTVFPLSWIQLFSQQSITGFLLIQVVGGFLCAGAIVASGWIADRFGRRNTLGALAAMIAVFSGFAPTLLDGGNLGQDVFILLGFVLLGLSYGQASGTVTANFAPRYRYTGAALTSDIAWLVGAAFAPLVALGLSAHFGLGYVSVYLLSGAACTLAALVLNRALETRDD</sequence>
<dbReference type="InterPro" id="IPR011701">
    <property type="entry name" value="MFS"/>
</dbReference>
<comment type="caution">
    <text evidence="10">The sequence shown here is derived from an EMBL/GenBank/DDBJ whole genome shotgun (WGS) entry which is preliminary data.</text>
</comment>
<keyword evidence="11" id="KW-1185">Reference proteome</keyword>
<dbReference type="RefSeq" id="WP_271426065.1">
    <property type="nucleotide sequence ID" value="NZ_JAQIPB010000001.1"/>
</dbReference>
<gene>
    <name evidence="10" type="ORF">PGB34_00275</name>
</gene>
<feature type="transmembrane region" description="Helical" evidence="8">
    <location>
        <begin position="171"/>
        <end position="195"/>
    </location>
</feature>
<feature type="transmembrane region" description="Helical" evidence="8">
    <location>
        <begin position="415"/>
        <end position="435"/>
    </location>
</feature>
<feature type="transmembrane region" description="Helical" evidence="8">
    <location>
        <begin position="389"/>
        <end position="409"/>
    </location>
</feature>
<keyword evidence="6 8" id="KW-0472">Membrane</keyword>
<keyword evidence="2" id="KW-0813">Transport</keyword>
<accession>A0AAE3SXC3</accession>
<dbReference type="Pfam" id="PF07690">
    <property type="entry name" value="MFS_1"/>
    <property type="match status" value="1"/>
</dbReference>
<dbReference type="Gene3D" id="1.20.1250.20">
    <property type="entry name" value="MFS general substrate transporter like domains"/>
    <property type="match status" value="2"/>
</dbReference>
<dbReference type="PANTHER" id="PTHR43045">
    <property type="entry name" value="SHIKIMATE TRANSPORTER"/>
    <property type="match status" value="1"/>
</dbReference>